<protein>
    <submittedName>
        <fullName evidence="2">ABC transporter permease</fullName>
    </submittedName>
</protein>
<feature type="transmembrane region" description="Helical" evidence="1">
    <location>
        <begin position="228"/>
        <end position="247"/>
    </location>
</feature>
<dbReference type="AlphaFoldDB" id="A0AAU6SA45"/>
<dbReference type="RefSeq" id="WP_349428294.1">
    <property type="nucleotide sequence ID" value="NZ_CP151632.1"/>
</dbReference>
<dbReference type="Pfam" id="PF12730">
    <property type="entry name" value="ABC2_membrane_4"/>
    <property type="match status" value="1"/>
</dbReference>
<organism evidence="2">
    <name type="scientific">Microbacterium sp. LWS13-1.2</name>
    <dbReference type="NCBI Taxonomy" id="3135264"/>
    <lineage>
        <taxon>Bacteria</taxon>
        <taxon>Bacillati</taxon>
        <taxon>Actinomycetota</taxon>
        <taxon>Actinomycetes</taxon>
        <taxon>Micrococcales</taxon>
        <taxon>Microbacteriaceae</taxon>
        <taxon>Microbacterium</taxon>
    </lineage>
</organism>
<accession>A0AAU6SA45</accession>
<keyword evidence="1" id="KW-1133">Transmembrane helix</keyword>
<feature type="transmembrane region" description="Helical" evidence="1">
    <location>
        <begin position="117"/>
        <end position="138"/>
    </location>
</feature>
<proteinExistence type="predicted"/>
<keyword evidence="1" id="KW-0812">Transmembrane</keyword>
<name>A0AAU6SA45_9MICO</name>
<sequence>MNALGVAVSVEARKAVASRVVPWTSGILILALAALTGGLLAAAAAGDERVLARLGPLADTNGWTLLVGTAAQILAAGGFGACGILIAWLYGREFADGTVAGLFALPIPRSSLAVGKLLVFLGWATVMALVLTAMLGMIGTAAGLPSTDPDGTLQLLRIPLLTLLTACLAVPAGWVASVARSILAGIAATIVLLIVAQVCAVLGVGVWVPLIAPALWAIAPDTVPWPSLLGVVTVPIVFGAATALTWAQMQLDR</sequence>
<feature type="transmembrane region" description="Helical" evidence="1">
    <location>
        <begin position="65"/>
        <end position="90"/>
    </location>
</feature>
<gene>
    <name evidence="2" type="ORF">MRBLWS13_001395</name>
</gene>
<dbReference type="EMBL" id="CP151632">
    <property type="protein sequence ID" value="WZO33761.1"/>
    <property type="molecule type" value="Genomic_DNA"/>
</dbReference>
<keyword evidence="1" id="KW-0472">Membrane</keyword>
<evidence type="ECO:0000256" key="1">
    <source>
        <dbReference type="SAM" id="Phobius"/>
    </source>
</evidence>
<reference evidence="2" key="1">
    <citation type="submission" date="2024-04" db="EMBL/GenBank/DDBJ databases">
        <authorList>
            <person name="Roder T."/>
            <person name="Oberhansli S."/>
            <person name="Kreuzer M."/>
        </authorList>
    </citation>
    <scope>NUCLEOTIDE SEQUENCE</scope>
    <source>
        <strain evidence="2">LWS13-1.2</strain>
    </source>
</reference>
<feature type="transmembrane region" description="Helical" evidence="1">
    <location>
        <begin position="158"/>
        <end position="176"/>
    </location>
</feature>
<feature type="transmembrane region" description="Helical" evidence="1">
    <location>
        <begin position="20"/>
        <end position="45"/>
    </location>
</feature>
<feature type="transmembrane region" description="Helical" evidence="1">
    <location>
        <begin position="183"/>
        <end position="208"/>
    </location>
</feature>
<evidence type="ECO:0000313" key="2">
    <source>
        <dbReference type="EMBL" id="WZO33761.1"/>
    </source>
</evidence>